<dbReference type="PANTHER" id="PTHR48041:SF91">
    <property type="entry name" value="ABC TRANSPORTER G FAMILY MEMBER 28"/>
    <property type="match status" value="1"/>
</dbReference>
<dbReference type="GO" id="GO:0016020">
    <property type="term" value="C:membrane"/>
    <property type="evidence" value="ECO:0007669"/>
    <property type="project" value="UniProtKB-SubCell"/>
</dbReference>
<sequence length="752" mass="82365">MATKEQEVECLSRQAPIQLADKYVCNLGFYCPNNSDTHPPIYCPPTQECQIRRFQEFLNSCPQPQGVDEPIVCPPGSFCPSGSQIHPCPRGHYCPIGSVNPTPCMALSICPAGSEKEVQLLGLLCLLLVDAALIIAYCWRHMKSLRALSCTMRWKKPLEDTGVPLQPHTAASDTYSPTKTCWLTGLQPRGVEECRSPLPGNGIFIKFEGICLCLRQKDRPILTGISGEAHRGSLLGILGPSGSGKSSLVKILAGRGSATSGRVVYNGIQGHKSIYKYAIGFVPQDDIILPELTVYENVAHAAYVKLRGRQSSKALTQHVNELLCSLGLAHVQHSVVGNAEKRGISGGERKRVNIALELIGAPLALILDEPTSGLDSATALSLMKLIKSIALSGVTVICVLHQPRPDIFDLLDSILLLDSSQQVYSGMVSGVRSHFEAMGHRFHDGSDPNLADTILDTLSTLPQRSLRQPHQDPKRCSAGIRASWMHQVFCCLRRGILQQFRQPLTFGTEIIVGTSCGTIIGLAVYKYNGQLFHGIFRTPFEPLSSATNYGLVPELALLSCLAVTLAAAPASVETFGGEKHTIYREIESGHSCSAYFVGKDLSTIPRIILSSLHFTTFYAILATPLIPIGILFLGNTLYFYCMYGLAAAMSLMARRERSLLMAFLACLVVCMLNGYGPALIYVKEWNLQWLWFVCPGTWLAEAWVTEHTKPLHHLYDTQAAAEATGYTIGRTGFDLRQVYSSLEERIKRKGVN</sequence>
<dbReference type="InterPro" id="IPR027417">
    <property type="entry name" value="P-loop_NTPase"/>
</dbReference>
<dbReference type="OrthoDB" id="66620at2759"/>
<keyword evidence="3 8" id="KW-0812">Transmembrane</keyword>
<dbReference type="InterPro" id="IPR017871">
    <property type="entry name" value="ABC_transporter-like_CS"/>
</dbReference>
<keyword evidence="10" id="KW-0378">Hydrolase</keyword>
<comment type="subcellular location">
    <subcellularLocation>
        <location evidence="1">Membrane</location>
        <topology evidence="1">Multi-pass membrane protein</topology>
    </subcellularLocation>
</comment>
<dbReference type="Gene3D" id="3.40.50.300">
    <property type="entry name" value="P-loop containing nucleotide triphosphate hydrolases"/>
    <property type="match status" value="1"/>
</dbReference>
<dbReference type="PROSITE" id="PS50893">
    <property type="entry name" value="ABC_TRANSPORTER_2"/>
    <property type="match status" value="1"/>
</dbReference>
<dbReference type="PANTHER" id="PTHR48041">
    <property type="entry name" value="ABC TRANSPORTER G FAMILY MEMBER 28"/>
    <property type="match status" value="1"/>
</dbReference>
<evidence type="ECO:0000256" key="8">
    <source>
        <dbReference type="SAM" id="Phobius"/>
    </source>
</evidence>
<keyword evidence="6 8" id="KW-1133">Transmembrane helix</keyword>
<reference evidence="10 11" key="1">
    <citation type="submission" date="2019-04" db="EMBL/GenBank/DDBJ databases">
        <title>Friends and foes A comparative genomics study of 23 Aspergillus species from section Flavi.</title>
        <authorList>
            <consortium name="DOE Joint Genome Institute"/>
            <person name="Kjaerbolling I."/>
            <person name="Vesth T."/>
            <person name="Frisvad J.C."/>
            <person name="Nybo J.L."/>
            <person name="Theobald S."/>
            <person name="Kildgaard S."/>
            <person name="Isbrandt T."/>
            <person name="Kuo A."/>
            <person name="Sato A."/>
            <person name="Lyhne E.K."/>
            <person name="Kogle M.E."/>
            <person name="Wiebenga A."/>
            <person name="Kun R.S."/>
            <person name="Lubbers R.J."/>
            <person name="Makela M.R."/>
            <person name="Barry K."/>
            <person name="Chovatia M."/>
            <person name="Clum A."/>
            <person name="Daum C."/>
            <person name="Haridas S."/>
            <person name="He G."/>
            <person name="LaButti K."/>
            <person name="Lipzen A."/>
            <person name="Mondo S."/>
            <person name="Riley R."/>
            <person name="Salamov A."/>
            <person name="Simmons B.A."/>
            <person name="Magnuson J.K."/>
            <person name="Henrissat B."/>
            <person name="Mortensen U.H."/>
            <person name="Larsen T.O."/>
            <person name="Devries R.P."/>
            <person name="Grigoriev I.V."/>
            <person name="Machida M."/>
            <person name="Baker S.E."/>
            <person name="Andersen M.R."/>
        </authorList>
    </citation>
    <scope>NUCLEOTIDE SEQUENCE [LARGE SCALE GENOMIC DNA]</scope>
    <source>
        <strain evidence="10 11">CBS 117626</strain>
    </source>
</reference>
<name>A0A5N6UG10_ASPTM</name>
<evidence type="ECO:0000256" key="2">
    <source>
        <dbReference type="ARBA" id="ARBA00022448"/>
    </source>
</evidence>
<dbReference type="GO" id="GO:0016887">
    <property type="term" value="F:ATP hydrolysis activity"/>
    <property type="evidence" value="ECO:0007669"/>
    <property type="project" value="InterPro"/>
</dbReference>
<dbReference type="GO" id="GO:0005524">
    <property type="term" value="F:ATP binding"/>
    <property type="evidence" value="ECO:0007669"/>
    <property type="project" value="UniProtKB-KW"/>
</dbReference>
<evidence type="ECO:0000259" key="9">
    <source>
        <dbReference type="PROSITE" id="PS50893"/>
    </source>
</evidence>
<dbReference type="InterPro" id="IPR003439">
    <property type="entry name" value="ABC_transporter-like_ATP-bd"/>
</dbReference>
<evidence type="ECO:0000256" key="4">
    <source>
        <dbReference type="ARBA" id="ARBA00022741"/>
    </source>
</evidence>
<proteinExistence type="predicted"/>
<feature type="domain" description="ABC transporter" evidence="9">
    <location>
        <begin position="205"/>
        <end position="444"/>
    </location>
</feature>
<keyword evidence="4" id="KW-0547">Nucleotide-binding</keyword>
<keyword evidence="5" id="KW-0067">ATP-binding</keyword>
<dbReference type="AlphaFoldDB" id="A0A5N6UG10"/>
<evidence type="ECO:0000313" key="10">
    <source>
        <dbReference type="EMBL" id="KAE8157559.1"/>
    </source>
</evidence>
<dbReference type="Proteomes" id="UP000326950">
    <property type="component" value="Unassembled WGS sequence"/>
</dbReference>
<accession>A0A5N6UG10</accession>
<evidence type="ECO:0000256" key="1">
    <source>
        <dbReference type="ARBA" id="ARBA00004141"/>
    </source>
</evidence>
<evidence type="ECO:0000256" key="3">
    <source>
        <dbReference type="ARBA" id="ARBA00022692"/>
    </source>
</evidence>
<organism evidence="10 11">
    <name type="scientific">Aspergillus tamarii</name>
    <dbReference type="NCBI Taxonomy" id="41984"/>
    <lineage>
        <taxon>Eukaryota</taxon>
        <taxon>Fungi</taxon>
        <taxon>Dikarya</taxon>
        <taxon>Ascomycota</taxon>
        <taxon>Pezizomycotina</taxon>
        <taxon>Eurotiomycetes</taxon>
        <taxon>Eurotiomycetidae</taxon>
        <taxon>Eurotiales</taxon>
        <taxon>Aspergillaceae</taxon>
        <taxon>Aspergillus</taxon>
        <taxon>Aspergillus subgen. Circumdati</taxon>
    </lineage>
</organism>
<keyword evidence="2" id="KW-0813">Transport</keyword>
<dbReference type="Pfam" id="PF01061">
    <property type="entry name" value="ABC2_membrane"/>
    <property type="match status" value="1"/>
</dbReference>
<feature type="transmembrane region" description="Helical" evidence="8">
    <location>
        <begin position="607"/>
        <end position="631"/>
    </location>
</feature>
<dbReference type="SMART" id="SM00382">
    <property type="entry name" value="AAA"/>
    <property type="match status" value="1"/>
</dbReference>
<keyword evidence="11" id="KW-1185">Reference proteome</keyword>
<evidence type="ECO:0000256" key="6">
    <source>
        <dbReference type="ARBA" id="ARBA00022989"/>
    </source>
</evidence>
<dbReference type="EMBL" id="ML738720">
    <property type="protein sequence ID" value="KAE8157559.1"/>
    <property type="molecule type" value="Genomic_DNA"/>
</dbReference>
<dbReference type="Pfam" id="PF00005">
    <property type="entry name" value="ABC_tran"/>
    <property type="match status" value="1"/>
</dbReference>
<dbReference type="SUPFAM" id="SSF52540">
    <property type="entry name" value="P-loop containing nucleoside triphosphate hydrolases"/>
    <property type="match status" value="1"/>
</dbReference>
<dbReference type="InterPro" id="IPR050352">
    <property type="entry name" value="ABCG_transporters"/>
</dbReference>
<evidence type="ECO:0000313" key="11">
    <source>
        <dbReference type="Proteomes" id="UP000326950"/>
    </source>
</evidence>
<evidence type="ECO:0000256" key="7">
    <source>
        <dbReference type="ARBA" id="ARBA00023136"/>
    </source>
</evidence>
<protein>
    <submittedName>
        <fullName evidence="10">P-loop containing nucleoside triphosphate hydrolase protein</fullName>
    </submittedName>
</protein>
<dbReference type="InterPro" id="IPR003593">
    <property type="entry name" value="AAA+_ATPase"/>
</dbReference>
<evidence type="ECO:0000256" key="5">
    <source>
        <dbReference type="ARBA" id="ARBA00022840"/>
    </source>
</evidence>
<dbReference type="GO" id="GO:0140359">
    <property type="term" value="F:ABC-type transporter activity"/>
    <property type="evidence" value="ECO:0007669"/>
    <property type="project" value="InterPro"/>
</dbReference>
<dbReference type="InterPro" id="IPR013525">
    <property type="entry name" value="ABC2_TM"/>
</dbReference>
<gene>
    <name evidence="10" type="ORF">BDV40DRAFT_292577</name>
</gene>
<keyword evidence="7 8" id="KW-0472">Membrane</keyword>
<dbReference type="PROSITE" id="PS00211">
    <property type="entry name" value="ABC_TRANSPORTER_1"/>
    <property type="match status" value="1"/>
</dbReference>
<feature type="transmembrane region" description="Helical" evidence="8">
    <location>
        <begin position="660"/>
        <end position="682"/>
    </location>
</feature>